<keyword evidence="4" id="KW-1185">Reference proteome</keyword>
<dbReference type="RefSeq" id="XP_022283875.1">
    <property type="nucleotide sequence ID" value="XM_022428830.1"/>
</dbReference>
<keyword evidence="1" id="KW-1133">Transmembrane helix</keyword>
<accession>A0A179EWY0</accession>
<dbReference type="RefSeq" id="XP_018135756.1">
    <property type="nucleotide sequence ID" value="XM_018290307.1"/>
</dbReference>
<evidence type="ECO:0000256" key="1">
    <source>
        <dbReference type="SAM" id="Phobius"/>
    </source>
</evidence>
<dbReference type="EMBL" id="LSBJ02000037">
    <property type="protein sequence ID" value="OAQ57429.1"/>
    <property type="molecule type" value="Genomic_DNA"/>
</dbReference>
<proteinExistence type="predicted"/>
<dbReference type="GeneID" id="33936322"/>
<protein>
    <submittedName>
        <fullName evidence="2">Uncharacterized protein</fullName>
    </submittedName>
</protein>
<comment type="caution">
    <text evidence="2">The sequence shown here is derived from an EMBL/GenBank/DDBJ whole genome shotgun (WGS) entry which is preliminary data.</text>
</comment>
<dbReference type="KEGG" id="pchm:VFPPC_12419"/>
<dbReference type="GeneID" id="28854301"/>
<dbReference type="EMBL" id="LSBJ02000003">
    <property type="protein sequence ID" value="OWT43042.1"/>
    <property type="molecule type" value="Genomic_DNA"/>
</dbReference>
<reference evidence="2 4" key="1">
    <citation type="journal article" date="2016" name="PLoS Pathog.">
        <title>Biosynthesis of antibiotic leucinostatins in bio-control fungus Purpureocillium lilacinum and their inhibition on phytophthora revealed by genome mining.</title>
        <authorList>
            <person name="Wang G."/>
            <person name="Liu Z."/>
            <person name="Lin R."/>
            <person name="Li E."/>
            <person name="Mao Z."/>
            <person name="Ling J."/>
            <person name="Yang Y."/>
            <person name="Yin W.B."/>
            <person name="Xie B."/>
        </authorList>
    </citation>
    <scope>NUCLEOTIDE SEQUENCE [LARGE SCALE GENOMIC DNA]</scope>
    <source>
        <strain evidence="2">170</strain>
    </source>
</reference>
<keyword evidence="1" id="KW-0812">Transmembrane</keyword>
<organism evidence="2 4">
    <name type="scientific">Pochonia chlamydosporia 170</name>
    <dbReference type="NCBI Taxonomy" id="1380566"/>
    <lineage>
        <taxon>Eukaryota</taxon>
        <taxon>Fungi</taxon>
        <taxon>Dikarya</taxon>
        <taxon>Ascomycota</taxon>
        <taxon>Pezizomycotina</taxon>
        <taxon>Sordariomycetes</taxon>
        <taxon>Hypocreomycetidae</taxon>
        <taxon>Hypocreales</taxon>
        <taxon>Clavicipitaceae</taxon>
        <taxon>Pochonia</taxon>
    </lineage>
</organism>
<dbReference type="AlphaFoldDB" id="A0A179EWY0"/>
<dbReference type="Proteomes" id="UP000078397">
    <property type="component" value="Unassembled WGS sequence"/>
</dbReference>
<evidence type="ECO:0000313" key="3">
    <source>
        <dbReference type="EMBL" id="OWT43042.1"/>
    </source>
</evidence>
<dbReference type="KEGG" id="pchm:VFPPC_17782"/>
<dbReference type="OrthoDB" id="4866232at2759"/>
<evidence type="ECO:0000313" key="4">
    <source>
        <dbReference type="Proteomes" id="UP000078397"/>
    </source>
</evidence>
<evidence type="ECO:0000313" key="2">
    <source>
        <dbReference type="EMBL" id="OAQ57429.1"/>
    </source>
</evidence>
<name>A0A179EWY0_METCM</name>
<keyword evidence="1" id="KW-0472">Membrane</keyword>
<reference evidence="2" key="2">
    <citation type="submission" date="2017-04" db="EMBL/GenBank/DDBJ databases">
        <title>Chromosome sequence assembly and comparative analysis of secretomes of two biotypes provide further insight into genetic mechanisms of parasitism and adaptative evolution of Pochonia chlamydosporia.</title>
        <authorList>
            <person name="Lin R."/>
            <person name="Shen B."/>
            <person name="Qin F."/>
            <person name="Cheng X."/>
            <person name="Xie B."/>
        </authorList>
    </citation>
    <scope>NUCLEOTIDE SEQUENCE</scope>
    <source>
        <strain evidence="2">170</strain>
    </source>
</reference>
<sequence>MSNDTIQARTYVSNFYAGGSPGSATTRSVFVKPSLPYTTNQTAPCPVPASNRCLLGSNLAYSVTTDMLDSQTMLGIDAPERDRVALKLSVTCSPLRTTDLVEKREINNRTFLVWHLGMVGDAEHTFLYNTETPRTGVSYKIATVAALAPGFNSSLAGDWKPIADFNRTDAHVSVFFLSQNNLGYFTPVSDPWFSANVNVSVGSINLFHTDSAVTTIGCAEQYQMCNPQTGTCTKPAGYAWLRDSILIENENTLGLNFAQRATASRLVFAIASTGASSTVQVLGTGALWANSLVFNGNLAPGMPDNQWQAEVLGWFQTSLARIQAYVVDFASNAGKLGALGSVLSPHDGQDELSLALRRQCRSQLVQTVGEVQNFNFVGVAIVICFSSALILLDLVLEPLVSLMCRRRNAWRCITEKARQADNKLHLLRMALANKNGSDWELGSRGVPVRSGQGDFERPVVHEQRSLVSYEVGR</sequence>
<feature type="transmembrane region" description="Helical" evidence="1">
    <location>
        <begin position="374"/>
        <end position="396"/>
    </location>
</feature>
<gene>
    <name evidence="2" type="ORF">VFPPC_12419</name>
    <name evidence="3" type="ORF">VFPPC_17782</name>
</gene>